<evidence type="ECO:0000256" key="1">
    <source>
        <dbReference type="ARBA" id="ARBA00009510"/>
    </source>
</evidence>
<comment type="subcellular location">
    <subcellularLocation>
        <location evidence="8">Nucleus</location>
        <location evidence="8">Nuclear pore complex</location>
    </subcellularLocation>
    <subcellularLocation>
        <location evidence="8">Nucleus membrane</location>
    </subcellularLocation>
</comment>
<dbReference type="OrthoDB" id="3098at2759"/>
<dbReference type="EMBL" id="JOJR01019452">
    <property type="protein sequence ID" value="RCN24478.1"/>
    <property type="molecule type" value="Genomic_DNA"/>
</dbReference>
<dbReference type="GO" id="GO:0006606">
    <property type="term" value="P:protein import into nucleus"/>
    <property type="evidence" value="ECO:0007669"/>
    <property type="project" value="TreeGrafter"/>
</dbReference>
<evidence type="ECO:0000256" key="6">
    <source>
        <dbReference type="ARBA" id="ARBA00023132"/>
    </source>
</evidence>
<proteinExistence type="inferred from homology"/>
<keyword evidence="10" id="KW-1185">Reference proteome</keyword>
<keyword evidence="3" id="KW-0509">mRNA transport</keyword>
<dbReference type="InterPro" id="IPR007252">
    <property type="entry name" value="Nup84/Nup107"/>
</dbReference>
<evidence type="ECO:0000313" key="9">
    <source>
        <dbReference type="EMBL" id="RCN24478.1"/>
    </source>
</evidence>
<evidence type="ECO:0000256" key="2">
    <source>
        <dbReference type="ARBA" id="ARBA00022448"/>
    </source>
</evidence>
<dbReference type="PANTHER" id="PTHR13003">
    <property type="entry name" value="NUP107-RELATED"/>
    <property type="match status" value="1"/>
</dbReference>
<dbReference type="AlphaFoldDB" id="A0A368EYP1"/>
<reference evidence="9 10" key="1">
    <citation type="submission" date="2014-10" db="EMBL/GenBank/DDBJ databases">
        <title>Draft genome of the hookworm Ancylostoma caninum.</title>
        <authorList>
            <person name="Mitreva M."/>
        </authorList>
    </citation>
    <scope>NUCLEOTIDE SEQUENCE [LARGE SCALE GENOMIC DNA]</scope>
    <source>
        <strain evidence="9 10">Baltimore</strain>
    </source>
</reference>
<evidence type="ECO:0000256" key="8">
    <source>
        <dbReference type="RuleBase" id="RU365072"/>
    </source>
</evidence>
<dbReference type="PANTHER" id="PTHR13003:SF2">
    <property type="entry name" value="NUCLEAR PORE COMPLEX PROTEIN NUP107"/>
    <property type="match status" value="1"/>
</dbReference>
<dbReference type="GO" id="GO:0017056">
    <property type="term" value="F:structural constituent of nuclear pore"/>
    <property type="evidence" value="ECO:0007669"/>
    <property type="project" value="UniProtKB-UniRule"/>
</dbReference>
<dbReference type="GO" id="GO:0031965">
    <property type="term" value="C:nuclear membrane"/>
    <property type="evidence" value="ECO:0007669"/>
    <property type="project" value="UniProtKB-SubCell"/>
</dbReference>
<keyword evidence="5 8" id="KW-0811">Translocation</keyword>
<organism evidence="9 10">
    <name type="scientific">Ancylostoma caninum</name>
    <name type="common">Dog hookworm</name>
    <dbReference type="NCBI Taxonomy" id="29170"/>
    <lineage>
        <taxon>Eukaryota</taxon>
        <taxon>Metazoa</taxon>
        <taxon>Ecdysozoa</taxon>
        <taxon>Nematoda</taxon>
        <taxon>Chromadorea</taxon>
        <taxon>Rhabditida</taxon>
        <taxon>Rhabditina</taxon>
        <taxon>Rhabditomorpha</taxon>
        <taxon>Strongyloidea</taxon>
        <taxon>Ancylostomatidae</taxon>
        <taxon>Ancylostomatinae</taxon>
        <taxon>Ancylostoma</taxon>
    </lineage>
</organism>
<sequence length="198" mass="22396">MKKAMAEILWRWCIDSAIESSGFSDLAHQVKDIKELSGVANCFSVHFINRAMSNFSASVEMRHFSSDPDSMLNAAYDPNFDKLIRVVFSLLRCGRFEEAIELCGGMGVPWMTLMIRTQQMLIDSTLVGADLTKPEKARVHFRKLTYQIMKKAVTETKYSMGIRMVFAALVGDLHFLLPLATSIEDRLWCYANAAVQAR</sequence>
<name>A0A368EYP1_ANCCA</name>
<evidence type="ECO:0000256" key="7">
    <source>
        <dbReference type="ARBA" id="ARBA00023242"/>
    </source>
</evidence>
<comment type="caution">
    <text evidence="9">The sequence shown here is derived from an EMBL/GenBank/DDBJ whole genome shotgun (WGS) entry which is preliminary data.</text>
</comment>
<gene>
    <name evidence="9" type="ORF">ANCCAN_29825</name>
</gene>
<dbReference type="Gene3D" id="1.10.3450.20">
    <property type="match status" value="1"/>
</dbReference>
<dbReference type="GO" id="GO:0000973">
    <property type="term" value="P:post-transcriptional tethering of RNA polymerase II gene DNA at nuclear periphery"/>
    <property type="evidence" value="ECO:0007669"/>
    <property type="project" value="TreeGrafter"/>
</dbReference>
<protein>
    <recommendedName>
        <fullName evidence="8">Nuclear pore complex protein</fullName>
    </recommendedName>
</protein>
<dbReference type="Pfam" id="PF04121">
    <property type="entry name" value="Nup84_Nup100"/>
    <property type="match status" value="1"/>
</dbReference>
<dbReference type="STRING" id="29170.A0A368EYP1"/>
<dbReference type="GO" id="GO:0031080">
    <property type="term" value="C:nuclear pore outer ring"/>
    <property type="evidence" value="ECO:0007669"/>
    <property type="project" value="TreeGrafter"/>
</dbReference>
<evidence type="ECO:0000256" key="3">
    <source>
        <dbReference type="ARBA" id="ARBA00022816"/>
    </source>
</evidence>
<dbReference type="GO" id="GO:0006406">
    <property type="term" value="P:mRNA export from nucleus"/>
    <property type="evidence" value="ECO:0007669"/>
    <property type="project" value="TreeGrafter"/>
</dbReference>
<keyword evidence="2 8" id="KW-0813">Transport</keyword>
<keyword evidence="6 8" id="KW-0906">Nuclear pore complex</keyword>
<accession>A0A368EYP1</accession>
<keyword evidence="4" id="KW-0653">Protein transport</keyword>
<evidence type="ECO:0000256" key="5">
    <source>
        <dbReference type="ARBA" id="ARBA00023010"/>
    </source>
</evidence>
<keyword evidence="8" id="KW-0472">Membrane</keyword>
<comment type="function">
    <text evidence="8">Functions as a component of the nuclear pore complex (NPC).</text>
</comment>
<evidence type="ECO:0000313" key="10">
    <source>
        <dbReference type="Proteomes" id="UP000252519"/>
    </source>
</evidence>
<comment type="subunit">
    <text evidence="8">Part of the nuclear pore complex (NPC).</text>
</comment>
<dbReference type="Proteomes" id="UP000252519">
    <property type="component" value="Unassembled WGS sequence"/>
</dbReference>
<keyword evidence="7 8" id="KW-0539">Nucleus</keyword>
<evidence type="ECO:0000256" key="4">
    <source>
        <dbReference type="ARBA" id="ARBA00022927"/>
    </source>
</evidence>
<comment type="similarity">
    <text evidence="1 8">Belongs to the nucleoporin Nup84/Nup107 family.</text>
</comment>